<dbReference type="Gene3D" id="3.40.50.2000">
    <property type="entry name" value="Glycogen Phosphorylase B"/>
    <property type="match status" value="1"/>
</dbReference>
<evidence type="ECO:0000256" key="1">
    <source>
        <dbReference type="SAM" id="Phobius"/>
    </source>
</evidence>
<protein>
    <recommendedName>
        <fullName evidence="4">Glycosyltransferase</fullName>
    </recommendedName>
</protein>
<evidence type="ECO:0000313" key="2">
    <source>
        <dbReference type="EMBL" id="ABR45320.1"/>
    </source>
</evidence>
<evidence type="ECO:0000313" key="3">
    <source>
        <dbReference type="Proteomes" id="UP000000566"/>
    </source>
</evidence>
<gene>
    <name evidence="2" type="ordered locus">BDI_3622</name>
</gene>
<dbReference type="PaxDb" id="435591-BDI_3622"/>
<dbReference type="eggNOG" id="ENOG5030356">
    <property type="taxonomic scope" value="Bacteria"/>
</dbReference>
<evidence type="ECO:0008006" key="4">
    <source>
        <dbReference type="Google" id="ProtNLM"/>
    </source>
</evidence>
<organism evidence="2 3">
    <name type="scientific">Parabacteroides distasonis (strain ATCC 8503 / DSM 20701 / CIP 104284 / JCM 5825 / NCTC 11152)</name>
    <dbReference type="NCBI Taxonomy" id="435591"/>
    <lineage>
        <taxon>Bacteria</taxon>
        <taxon>Pseudomonadati</taxon>
        <taxon>Bacteroidota</taxon>
        <taxon>Bacteroidia</taxon>
        <taxon>Bacteroidales</taxon>
        <taxon>Tannerellaceae</taxon>
        <taxon>Parabacteroides</taxon>
    </lineage>
</organism>
<keyword evidence="3" id="KW-1185">Reference proteome</keyword>
<sequence length="510" mass="59707">MVELIVIEVMKHRVDWNNICLTAKKNIHQDVEAGNLNLALKKIRSVLNIEINSSIYRDDELESILLKISDILFPEECLFHPIQGNYVFCDSMMWDDHGLTQQYLSAIMNMGVNILYIKTELSDHPSEEIQSMLDKYEKASVIKISKDTDFVKSIQLIYNSIVEYRPEKIFIHSFSCLDVVVLNKIASSIRYRINLGSHLTWVGINCTDIMLEFDDFGYTVSLEKRCFPKNKMFKLPFYPVLDSHCFEGFDFPLQEGAVLMFTGGASYKIKDKNDTFLNIIKKLIENNNSLIVLIALRDNNEYVSKFILKNNLYGRLINLSYRKDINQVFKHIDIFLQTYPTVGGLMLKYAMLNRKPVLSFVLKESFESYSKIDDKPVDFGDRTYRLAYTNLEEFHEEAKKLIEDRVYRESIGNVLGDCALDELKFNDEFKRIILGDSELNFKFSKLSLDYDVLDKRFSDSEETRESIYFATLLRSYGLNFLFLFYPLFLFRFNDVLNTIWRYLKNKYVLG</sequence>
<proteinExistence type="predicted"/>
<keyword evidence="1" id="KW-1133">Transmembrane helix</keyword>
<dbReference type="STRING" id="435591.BDI_3622"/>
<dbReference type="Proteomes" id="UP000000566">
    <property type="component" value="Chromosome"/>
</dbReference>
<reference evidence="2 3" key="1">
    <citation type="journal article" date="2007" name="PLoS Biol.">
        <title>Evolution of symbiotic bacteria in the distal human intestine.</title>
        <authorList>
            <person name="Xu J."/>
            <person name="Mahowald M.A."/>
            <person name="Ley R.E."/>
            <person name="Lozupone C.A."/>
            <person name="Hamady M."/>
            <person name="Martens E.C."/>
            <person name="Henrissat B."/>
            <person name="Coutinho P.M."/>
            <person name="Minx P."/>
            <person name="Latreille P."/>
            <person name="Cordum H."/>
            <person name="Van Brunt A."/>
            <person name="Kim K."/>
            <person name="Fulton R.S."/>
            <person name="Fulton L.A."/>
            <person name="Clifton S.W."/>
            <person name="Wilson R.K."/>
            <person name="Knight R.D."/>
            <person name="Gordon J.I."/>
        </authorList>
    </citation>
    <scope>NUCLEOTIDE SEQUENCE [LARGE SCALE GENOMIC DNA]</scope>
    <source>
        <strain evidence="3">ATCC 8503 / DSM 20701 / CIP 104284 / JCM 5825 / NCTC 11152</strain>
    </source>
</reference>
<dbReference type="KEGG" id="pdi:BDI_3622"/>
<feature type="transmembrane region" description="Helical" evidence="1">
    <location>
        <begin position="467"/>
        <end position="490"/>
    </location>
</feature>
<dbReference type="RefSeq" id="WP_012056099.1">
    <property type="nucleotide sequence ID" value="NC_009615.1"/>
</dbReference>
<dbReference type="SUPFAM" id="SSF53756">
    <property type="entry name" value="UDP-Glycosyltransferase/glycogen phosphorylase"/>
    <property type="match status" value="1"/>
</dbReference>
<dbReference type="AlphaFoldDB" id="A6LI06"/>
<accession>A6LI06</accession>
<dbReference type="HOGENOM" id="CLU_543636_0_0_10"/>
<keyword evidence="1" id="KW-0812">Transmembrane</keyword>
<keyword evidence="1" id="KW-0472">Membrane</keyword>
<dbReference type="EMBL" id="CP000140">
    <property type="protein sequence ID" value="ABR45320.1"/>
    <property type="molecule type" value="Genomic_DNA"/>
</dbReference>
<name>A6LI06_PARD8</name>